<dbReference type="STRING" id="67767.A0A0J7NPQ7"/>
<proteinExistence type="predicted"/>
<evidence type="ECO:0000313" key="1">
    <source>
        <dbReference type="EMBL" id="KMQ94455.1"/>
    </source>
</evidence>
<dbReference type="OrthoDB" id="2307332at2759"/>
<dbReference type="AlphaFoldDB" id="A0A0J7NPQ7"/>
<reference evidence="1 2" key="1">
    <citation type="submission" date="2015-04" db="EMBL/GenBank/DDBJ databases">
        <title>Lasius niger genome sequencing.</title>
        <authorList>
            <person name="Konorov E.A."/>
            <person name="Nikitin M.A."/>
            <person name="Kirill M.V."/>
            <person name="Chang P."/>
        </authorList>
    </citation>
    <scope>NUCLEOTIDE SEQUENCE [LARGE SCALE GENOMIC DNA]</scope>
    <source>
        <tissue evidence="1">Whole</tissue>
    </source>
</reference>
<organism evidence="1 2">
    <name type="scientific">Lasius niger</name>
    <name type="common">Black garden ant</name>
    <dbReference type="NCBI Taxonomy" id="67767"/>
    <lineage>
        <taxon>Eukaryota</taxon>
        <taxon>Metazoa</taxon>
        <taxon>Ecdysozoa</taxon>
        <taxon>Arthropoda</taxon>
        <taxon>Hexapoda</taxon>
        <taxon>Insecta</taxon>
        <taxon>Pterygota</taxon>
        <taxon>Neoptera</taxon>
        <taxon>Endopterygota</taxon>
        <taxon>Hymenoptera</taxon>
        <taxon>Apocrita</taxon>
        <taxon>Aculeata</taxon>
        <taxon>Formicoidea</taxon>
        <taxon>Formicidae</taxon>
        <taxon>Formicinae</taxon>
        <taxon>Lasius</taxon>
        <taxon>Lasius</taxon>
    </lineage>
</organism>
<dbReference type="EMBL" id="LBMM01002706">
    <property type="protein sequence ID" value="KMQ94455.1"/>
    <property type="molecule type" value="Genomic_DNA"/>
</dbReference>
<evidence type="ECO:0000313" key="2">
    <source>
        <dbReference type="Proteomes" id="UP000036403"/>
    </source>
</evidence>
<comment type="caution">
    <text evidence="1">The sequence shown here is derived from an EMBL/GenBank/DDBJ whole genome shotgun (WGS) entry which is preliminary data.</text>
</comment>
<sequence>MAGLAGTHPSGLPFFCPNGDHLTQPPPAHMGIPPYGALDAGKAAAAAGKYCVDHHPQKHFLGPQQASVTV</sequence>
<dbReference type="PaxDb" id="67767-A0A0J7NPQ7"/>
<accession>A0A0J7NPQ7</accession>
<name>A0A0J7NPQ7_LASNI</name>
<protein>
    <submittedName>
        <fullName evidence="1">Protein isoform j</fullName>
    </submittedName>
</protein>
<keyword evidence="2" id="KW-1185">Reference proteome</keyword>
<dbReference type="Proteomes" id="UP000036403">
    <property type="component" value="Unassembled WGS sequence"/>
</dbReference>
<gene>
    <name evidence="1" type="ORF">RF55_5393</name>
</gene>